<gene>
    <name evidence="3" type="ORF">NFI88_16895</name>
</gene>
<keyword evidence="4" id="KW-1185">Reference proteome</keyword>
<dbReference type="Proteomes" id="UP001524547">
    <property type="component" value="Unassembled WGS sequence"/>
</dbReference>
<dbReference type="RefSeq" id="WP_422921265.1">
    <property type="nucleotide sequence ID" value="NZ_JAMZEJ010000013.1"/>
</dbReference>
<feature type="domain" description="Trehalase-like N-terminal" evidence="2">
    <location>
        <begin position="22"/>
        <end position="93"/>
    </location>
</feature>
<evidence type="ECO:0000313" key="3">
    <source>
        <dbReference type="EMBL" id="MCQ8242501.1"/>
    </source>
</evidence>
<proteinExistence type="predicted"/>
<evidence type="ECO:0000259" key="1">
    <source>
        <dbReference type="Pfam" id="PF00723"/>
    </source>
</evidence>
<dbReference type="Gene3D" id="1.50.10.10">
    <property type="match status" value="1"/>
</dbReference>
<dbReference type="InterPro" id="IPR045582">
    <property type="entry name" value="Trehalase-like_N"/>
</dbReference>
<accession>A0ABT1W1L9</accession>
<dbReference type="InterPro" id="IPR012341">
    <property type="entry name" value="6hp_glycosidase-like_sf"/>
</dbReference>
<keyword evidence="3" id="KW-0378">Hydrolase</keyword>
<evidence type="ECO:0000259" key="2">
    <source>
        <dbReference type="Pfam" id="PF19291"/>
    </source>
</evidence>
<dbReference type="GO" id="GO:0016787">
    <property type="term" value="F:hydrolase activity"/>
    <property type="evidence" value="ECO:0007669"/>
    <property type="project" value="UniProtKB-KW"/>
</dbReference>
<organism evidence="3 4">
    <name type="scientific">Rhizosaccharibacter radicis</name>
    <dbReference type="NCBI Taxonomy" id="2782605"/>
    <lineage>
        <taxon>Bacteria</taxon>
        <taxon>Pseudomonadati</taxon>
        <taxon>Pseudomonadota</taxon>
        <taxon>Alphaproteobacteria</taxon>
        <taxon>Acetobacterales</taxon>
        <taxon>Acetobacteraceae</taxon>
        <taxon>Rhizosaccharibacter</taxon>
    </lineage>
</organism>
<evidence type="ECO:0000313" key="4">
    <source>
        <dbReference type="Proteomes" id="UP001524547"/>
    </source>
</evidence>
<dbReference type="InterPro" id="IPR008928">
    <property type="entry name" value="6-hairpin_glycosidase_sf"/>
</dbReference>
<dbReference type="PANTHER" id="PTHR31616">
    <property type="entry name" value="TREHALASE"/>
    <property type="match status" value="1"/>
</dbReference>
<dbReference type="InterPro" id="IPR011613">
    <property type="entry name" value="GH15-like"/>
</dbReference>
<name>A0ABT1W1L9_9PROT</name>
<dbReference type="SUPFAM" id="SSF48208">
    <property type="entry name" value="Six-hairpin glycosidases"/>
    <property type="match status" value="1"/>
</dbReference>
<dbReference type="EMBL" id="JAMZEJ010000013">
    <property type="protein sequence ID" value="MCQ8242501.1"/>
    <property type="molecule type" value="Genomic_DNA"/>
</dbReference>
<protein>
    <submittedName>
        <fullName evidence="3">Glycoside hydrolase family 15 protein</fullName>
    </submittedName>
</protein>
<sequence length="614" mass="67888">MTHQIAADDGQAPRGPDGGFWPIQDYAALGDGRSVALVAPDGSTDWWCVPNLDSPAMFDRILHNEGGFFQLRPVGRFTVTRRYREDSNVLESVVETADGTARLTESLNSSLAGRLPWTEFARRVEGISGTVSFRLRARLGTQCGTVSPWLQPNPNGCIFHVGTVLGLLRHTDNVRILEQTDEHIEAEVTVGADERALIAILAGDDEPLGVPPIQEIDDRLDTSDHAWRDWARGIDYDGKHREAVRRSALLLKLLLYSPSGAIAAAATTSLPERIGGNKNWDYRYAWIRDSAFVVNAFLRIGSVPEAKAAFTWLMRRLDDYGPQVLYSLSGDTVPDQQELPGVEGYRGSLPVVIGNQATKQHQHGIYGDIFETAALFVGVGNVLDQKSAKLLAALADQCADRWRQKDAGIWELTELQHYTMSKISCWQALARACELAERGHIPADCLPRWSRERDRIGAWIEENCWSEKRQAYVFHPGTEKLDASLALAIRFGFDGRDRLSSTLDAIRAELGHGPFLYRYSGMEKEEGAFLACSFWMAEALALLGRDAEADELFCELLRRLPPNTGIMAEMVDPDTGNHLGNTPQGLSHLGLIHAACSMAGDKARPLTGEREDGR</sequence>
<reference evidence="3 4" key="1">
    <citation type="submission" date="2022-06" db="EMBL/GenBank/DDBJ databases">
        <title>Rhizosaccharibacter gen. nov. sp. nov. KSS12, endophytic bacteria isolated from sugarcane.</title>
        <authorList>
            <person name="Pitiwittayakul N."/>
        </authorList>
    </citation>
    <scope>NUCLEOTIDE SEQUENCE [LARGE SCALE GENOMIC DNA]</scope>
    <source>
        <strain evidence="3 4">KSS12</strain>
    </source>
</reference>
<feature type="domain" description="GH15-like" evidence="1">
    <location>
        <begin position="238"/>
        <end position="540"/>
    </location>
</feature>
<dbReference type="Pfam" id="PF00723">
    <property type="entry name" value="Glyco_hydro_15"/>
    <property type="match status" value="1"/>
</dbReference>
<dbReference type="PANTHER" id="PTHR31616:SF0">
    <property type="entry name" value="GLUCAN 1,4-ALPHA-GLUCOSIDASE"/>
    <property type="match status" value="1"/>
</dbReference>
<dbReference type="Pfam" id="PF19291">
    <property type="entry name" value="TREH_N"/>
    <property type="match status" value="1"/>
</dbReference>
<comment type="caution">
    <text evidence="3">The sequence shown here is derived from an EMBL/GenBank/DDBJ whole genome shotgun (WGS) entry which is preliminary data.</text>
</comment>